<dbReference type="PANTHER" id="PTHR47690:SF1">
    <property type="entry name" value="GLUCOKINASE"/>
    <property type="match status" value="1"/>
</dbReference>
<dbReference type="Proteomes" id="UP001361239">
    <property type="component" value="Unassembled WGS sequence"/>
</dbReference>
<dbReference type="CDD" id="cd24008">
    <property type="entry name" value="ASKHA_NBD_GLK"/>
    <property type="match status" value="1"/>
</dbReference>
<dbReference type="SUPFAM" id="SSF53067">
    <property type="entry name" value="Actin-like ATPase domain"/>
    <property type="match status" value="1"/>
</dbReference>
<dbReference type="InterPro" id="IPR003836">
    <property type="entry name" value="Glucokinase"/>
</dbReference>
<evidence type="ECO:0000256" key="2">
    <source>
        <dbReference type="ARBA" id="ARBA00022777"/>
    </source>
</evidence>
<dbReference type="Gene3D" id="3.30.420.40">
    <property type="match status" value="1"/>
</dbReference>
<dbReference type="Gene3D" id="3.40.367.20">
    <property type="match status" value="1"/>
</dbReference>
<keyword evidence="5" id="KW-1185">Reference proteome</keyword>
<dbReference type="InterPro" id="IPR043129">
    <property type="entry name" value="ATPase_NBD"/>
</dbReference>
<comment type="similarity">
    <text evidence="3">Belongs to the bacterial glucokinase family.</text>
</comment>
<name>A0ABU8RXU8_9SPHN</name>
<reference evidence="4 5" key="1">
    <citation type="submission" date="2024-03" db="EMBL/GenBank/DDBJ databases">
        <authorList>
            <person name="Jo J.-H."/>
        </authorList>
    </citation>
    <scope>NUCLEOTIDE SEQUENCE [LARGE SCALE GENOMIC DNA]</scope>
    <source>
        <strain evidence="4 5">PS1R-30</strain>
    </source>
</reference>
<comment type="caution">
    <text evidence="4">The sequence shown here is derived from an EMBL/GenBank/DDBJ whole genome shotgun (WGS) entry which is preliminary data.</text>
</comment>
<evidence type="ECO:0000256" key="1">
    <source>
        <dbReference type="ARBA" id="ARBA00022679"/>
    </source>
</evidence>
<protein>
    <submittedName>
        <fullName evidence="4">Glucokinase</fullName>
    </submittedName>
</protein>
<gene>
    <name evidence="4" type="ORF">WG901_14550</name>
</gene>
<organism evidence="4 5">
    <name type="scientific">Novosphingobium anseongense</name>
    <dbReference type="NCBI Taxonomy" id="3133436"/>
    <lineage>
        <taxon>Bacteria</taxon>
        <taxon>Pseudomonadati</taxon>
        <taxon>Pseudomonadota</taxon>
        <taxon>Alphaproteobacteria</taxon>
        <taxon>Sphingomonadales</taxon>
        <taxon>Sphingomonadaceae</taxon>
        <taxon>Novosphingobium</taxon>
    </lineage>
</organism>
<dbReference type="RefSeq" id="WP_339587816.1">
    <property type="nucleotide sequence ID" value="NZ_JBBHJZ010000003.1"/>
</dbReference>
<dbReference type="Pfam" id="PF02685">
    <property type="entry name" value="Glucokinase"/>
    <property type="match status" value="1"/>
</dbReference>
<dbReference type="InterPro" id="IPR050201">
    <property type="entry name" value="Bacterial_glucokinase"/>
</dbReference>
<sequence length="319" mass="33258">MTRIVVGDIGGTNARFALAEVAQGRVISLGEPVILPTKQHSGLPSAWQAYGEQLGEPLPRLASLGIAGPVTGGPVDFKNSDWIVYPDTIEQDLGLDQVLLLNDFGAMAHAVHALDPEHFVHVCGPDVPLPDHGAISVLGPGTGLGVAVLQRTAGGPVVLETEGAHIHFAPLDETEQRVSAVVSAKYGRTSVERVVSGPGLGDVVRALSPDDARNDAALWEAAIAGGEPVLVEALDLFLASYGAATGDLSLAHGAMGVALTGGLTNRLLHLIADSRFHARFCDKARYRARMETVPVKLVTHPQPGLFGAAAAFAREHASS</sequence>
<proteinExistence type="inferred from homology"/>
<dbReference type="EMBL" id="JBBHJZ010000003">
    <property type="protein sequence ID" value="MEJ5977866.1"/>
    <property type="molecule type" value="Genomic_DNA"/>
</dbReference>
<evidence type="ECO:0000313" key="5">
    <source>
        <dbReference type="Proteomes" id="UP001361239"/>
    </source>
</evidence>
<accession>A0ABU8RXU8</accession>
<keyword evidence="2" id="KW-0418">Kinase</keyword>
<keyword evidence="1" id="KW-0808">Transferase</keyword>
<dbReference type="PANTHER" id="PTHR47690">
    <property type="entry name" value="GLUCOKINASE"/>
    <property type="match status" value="1"/>
</dbReference>
<evidence type="ECO:0000256" key="3">
    <source>
        <dbReference type="RuleBase" id="RU004046"/>
    </source>
</evidence>
<evidence type="ECO:0000313" key="4">
    <source>
        <dbReference type="EMBL" id="MEJ5977866.1"/>
    </source>
</evidence>